<dbReference type="EnsemblMetazoa" id="XM_038220729.1">
    <property type="protein sequence ID" value="XP_038076657.1"/>
    <property type="gene ID" value="LOC119744666"/>
</dbReference>
<dbReference type="GO" id="GO:0001730">
    <property type="term" value="F:2'-5'-oligoadenylate synthetase activity"/>
    <property type="evidence" value="ECO:0007669"/>
    <property type="project" value="TreeGrafter"/>
</dbReference>
<organism evidence="3 4">
    <name type="scientific">Patiria miniata</name>
    <name type="common">Bat star</name>
    <name type="synonym">Asterina miniata</name>
    <dbReference type="NCBI Taxonomy" id="46514"/>
    <lineage>
        <taxon>Eukaryota</taxon>
        <taxon>Metazoa</taxon>
        <taxon>Echinodermata</taxon>
        <taxon>Eleutherozoa</taxon>
        <taxon>Asterozoa</taxon>
        <taxon>Asteroidea</taxon>
        <taxon>Valvatacea</taxon>
        <taxon>Valvatida</taxon>
        <taxon>Asterinidae</taxon>
        <taxon>Patiria</taxon>
    </lineage>
</organism>
<dbReference type="GO" id="GO:0003725">
    <property type="term" value="F:double-stranded RNA binding"/>
    <property type="evidence" value="ECO:0007669"/>
    <property type="project" value="TreeGrafter"/>
</dbReference>
<reference evidence="3" key="1">
    <citation type="submission" date="2022-11" db="UniProtKB">
        <authorList>
            <consortium name="EnsemblMetazoa"/>
        </authorList>
    </citation>
    <scope>IDENTIFICATION</scope>
</reference>
<dbReference type="Gene3D" id="3.30.460.10">
    <property type="entry name" value="Beta Polymerase, domain 2"/>
    <property type="match status" value="1"/>
</dbReference>
<accession>A0A914BMF8</accession>
<name>A0A914BMF8_PATMI</name>
<evidence type="ECO:0000313" key="3">
    <source>
        <dbReference type="EnsemblMetazoa" id="XP_038076657.1"/>
    </source>
</evidence>
<dbReference type="Pfam" id="PF10421">
    <property type="entry name" value="OAS1_C"/>
    <property type="match status" value="1"/>
</dbReference>
<protein>
    <recommendedName>
        <fullName evidence="2">2'-5'-oligoadenylate synthetase 1 domain-containing protein</fullName>
    </recommendedName>
</protein>
<sequence length="278" mass="32194">MNFVQVFSDVIFQGGSLGKDTMLADYSDVDLVAFVNPPDLEPISEYWSPRDYKNQLKTVIKEFEDSLFELPSVTIIRSNEYLVNFAVKVGKRTVSVDLLPTANNDHPDVYSEMMNQTSSHQERGFYSASFVEKQRDFVIDQPDDVRNLIRMVKYWAYTRLPKRLQKSYPLELITIYCWEKAGEPESFEIVEGLKAVLEVLESQPWKRRKFWTDYYSKDFALDIIKTLGMKYPVMLDPANPTNNVLTVYQQGDNMKKIQNAARTTLQTPLLCDAYSLLT</sequence>
<dbReference type="GO" id="GO:0016020">
    <property type="term" value="C:membrane"/>
    <property type="evidence" value="ECO:0007669"/>
    <property type="project" value="TreeGrafter"/>
</dbReference>
<comment type="similarity">
    <text evidence="1">Belongs to the 2-5A synthase family.</text>
</comment>
<dbReference type="GO" id="GO:0005654">
    <property type="term" value="C:nucleoplasm"/>
    <property type="evidence" value="ECO:0007669"/>
    <property type="project" value="TreeGrafter"/>
</dbReference>
<dbReference type="OrthoDB" id="9978031at2759"/>
<feature type="domain" description="2'-5'-oligoadenylate synthetase 1" evidence="2">
    <location>
        <begin position="105"/>
        <end position="267"/>
    </location>
</feature>
<dbReference type="PROSITE" id="PS50152">
    <property type="entry name" value="25A_SYNTH_3"/>
    <property type="match status" value="1"/>
</dbReference>
<dbReference type="SUPFAM" id="SSF81301">
    <property type="entry name" value="Nucleotidyltransferase"/>
    <property type="match status" value="1"/>
</dbReference>
<dbReference type="RefSeq" id="XP_038076657.1">
    <property type="nucleotide sequence ID" value="XM_038220729.1"/>
</dbReference>
<dbReference type="SUPFAM" id="SSF81631">
    <property type="entry name" value="PAP/OAS1 substrate-binding domain"/>
    <property type="match status" value="1"/>
</dbReference>
<evidence type="ECO:0000313" key="4">
    <source>
        <dbReference type="Proteomes" id="UP000887568"/>
    </source>
</evidence>
<proteinExistence type="inferred from homology"/>
<dbReference type="Proteomes" id="UP000887568">
    <property type="component" value="Unplaced"/>
</dbReference>
<evidence type="ECO:0000259" key="2">
    <source>
        <dbReference type="Pfam" id="PF10421"/>
    </source>
</evidence>
<evidence type="ECO:0000256" key="1">
    <source>
        <dbReference type="ARBA" id="ARBA00009526"/>
    </source>
</evidence>
<dbReference type="InterPro" id="IPR043519">
    <property type="entry name" value="NT_sf"/>
</dbReference>
<dbReference type="PANTHER" id="PTHR11258">
    <property type="entry name" value="2-5 OLIGOADENYLATE SYNTHETASE"/>
    <property type="match status" value="1"/>
</dbReference>
<dbReference type="InterPro" id="IPR018952">
    <property type="entry name" value="2-5-oligoAdlate_synth_1_dom2/C"/>
</dbReference>
<keyword evidence="4" id="KW-1185">Reference proteome</keyword>
<dbReference type="GO" id="GO:0005829">
    <property type="term" value="C:cytosol"/>
    <property type="evidence" value="ECO:0007669"/>
    <property type="project" value="TreeGrafter"/>
</dbReference>
<dbReference type="PANTHER" id="PTHR11258:SF11">
    <property type="entry name" value="C2H2-TYPE DOMAIN-CONTAINING PROTEIN"/>
    <property type="match status" value="1"/>
</dbReference>
<dbReference type="AlphaFoldDB" id="A0A914BMF8"/>
<dbReference type="OMA" id="EGTESCE"/>
<dbReference type="GeneID" id="119744666"/>
<dbReference type="Gene3D" id="1.10.1410.20">
    <property type="entry name" value="2'-5'-oligoadenylate synthetase 1, domain 2"/>
    <property type="match status" value="1"/>
</dbReference>